<gene>
    <name evidence="1" type="ORF">ES288_A11G178300v1</name>
</gene>
<evidence type="ECO:0000313" key="2">
    <source>
        <dbReference type="Proteomes" id="UP000323506"/>
    </source>
</evidence>
<organism evidence="1 2">
    <name type="scientific">Gossypium darwinii</name>
    <name type="common">Darwin's cotton</name>
    <name type="synonym">Gossypium barbadense var. darwinii</name>
    <dbReference type="NCBI Taxonomy" id="34276"/>
    <lineage>
        <taxon>Eukaryota</taxon>
        <taxon>Viridiplantae</taxon>
        <taxon>Streptophyta</taxon>
        <taxon>Embryophyta</taxon>
        <taxon>Tracheophyta</taxon>
        <taxon>Spermatophyta</taxon>
        <taxon>Magnoliopsida</taxon>
        <taxon>eudicotyledons</taxon>
        <taxon>Gunneridae</taxon>
        <taxon>Pentapetalae</taxon>
        <taxon>rosids</taxon>
        <taxon>malvids</taxon>
        <taxon>Malvales</taxon>
        <taxon>Malvaceae</taxon>
        <taxon>Malvoideae</taxon>
        <taxon>Gossypium</taxon>
    </lineage>
</organism>
<dbReference type="EMBL" id="CM017698">
    <property type="protein sequence ID" value="TYG94309.1"/>
    <property type="molecule type" value="Genomic_DNA"/>
</dbReference>
<sequence>MMYNCIGIGLLKEEVLLAVYPRIYCSLSADLLMIYPHELMLLLLWCVRLDDRWMSRKILLLNLHIHTDIIVKLII</sequence>
<accession>A0A5D2EMH6</accession>
<proteinExistence type="predicted"/>
<reference evidence="1 2" key="1">
    <citation type="submission" date="2019-06" db="EMBL/GenBank/DDBJ databases">
        <title>WGS assembly of Gossypium darwinii.</title>
        <authorList>
            <person name="Chen Z.J."/>
            <person name="Sreedasyam A."/>
            <person name="Ando A."/>
            <person name="Song Q."/>
            <person name="De L."/>
            <person name="Hulse-Kemp A."/>
            <person name="Ding M."/>
            <person name="Ye W."/>
            <person name="Kirkbride R."/>
            <person name="Jenkins J."/>
            <person name="Plott C."/>
            <person name="Lovell J."/>
            <person name="Lin Y.-M."/>
            <person name="Vaughn R."/>
            <person name="Liu B."/>
            <person name="Li W."/>
            <person name="Simpson S."/>
            <person name="Scheffler B."/>
            <person name="Saski C."/>
            <person name="Grover C."/>
            <person name="Hu G."/>
            <person name="Conover J."/>
            <person name="Carlson J."/>
            <person name="Shu S."/>
            <person name="Boston L."/>
            <person name="Williams M."/>
            <person name="Peterson D."/>
            <person name="Mcgee K."/>
            <person name="Jones D."/>
            <person name="Wendel J."/>
            <person name="Stelly D."/>
            <person name="Grimwood J."/>
            <person name="Schmutz J."/>
        </authorList>
    </citation>
    <scope>NUCLEOTIDE SEQUENCE [LARGE SCALE GENOMIC DNA]</scope>
    <source>
        <strain evidence="1">1808015.09</strain>
    </source>
</reference>
<name>A0A5D2EMH6_GOSDA</name>
<dbReference type="Proteomes" id="UP000323506">
    <property type="component" value="Chromosome A11"/>
</dbReference>
<keyword evidence="2" id="KW-1185">Reference proteome</keyword>
<protein>
    <submittedName>
        <fullName evidence="1">Uncharacterized protein</fullName>
    </submittedName>
</protein>
<dbReference type="AlphaFoldDB" id="A0A5D2EMH6"/>
<evidence type="ECO:0000313" key="1">
    <source>
        <dbReference type="EMBL" id="TYG94309.1"/>
    </source>
</evidence>